<keyword evidence="3" id="KW-0812">Transmembrane</keyword>
<evidence type="ECO:0000256" key="2">
    <source>
        <dbReference type="ARBA" id="ARBA00023136"/>
    </source>
</evidence>
<dbReference type="AlphaFoldDB" id="A0AAF0VAB5"/>
<dbReference type="InterPro" id="IPR044839">
    <property type="entry name" value="NDR1-like"/>
</dbReference>
<evidence type="ECO:0000313" key="5">
    <source>
        <dbReference type="Proteomes" id="UP001234989"/>
    </source>
</evidence>
<dbReference type="PANTHER" id="PTHR31234:SF2">
    <property type="entry name" value="OS05G0199100 PROTEIN"/>
    <property type="match status" value="1"/>
</dbReference>
<proteinExistence type="predicted"/>
<keyword evidence="3" id="KW-1133">Transmembrane helix</keyword>
<dbReference type="Proteomes" id="UP001234989">
    <property type="component" value="Chromosome 12"/>
</dbReference>
<dbReference type="GO" id="GO:0016020">
    <property type="term" value="C:membrane"/>
    <property type="evidence" value="ECO:0007669"/>
    <property type="project" value="UniProtKB-SubCell"/>
</dbReference>
<dbReference type="PANTHER" id="PTHR31234">
    <property type="entry name" value="LATE EMBRYOGENESIS ABUNDANT (LEA) HYDROXYPROLINE-RICH GLYCOPROTEIN FAMILY"/>
    <property type="match status" value="1"/>
</dbReference>
<protein>
    <recommendedName>
        <fullName evidence="6">Late embryogenesis abundant protein LEA-2 subgroup domain-containing protein</fullName>
    </recommendedName>
</protein>
<evidence type="ECO:0008006" key="6">
    <source>
        <dbReference type="Google" id="ProtNLM"/>
    </source>
</evidence>
<dbReference type="EMBL" id="CP133623">
    <property type="protein sequence ID" value="WMV59743.1"/>
    <property type="molecule type" value="Genomic_DNA"/>
</dbReference>
<feature type="transmembrane region" description="Helical" evidence="3">
    <location>
        <begin position="20"/>
        <end position="44"/>
    </location>
</feature>
<organism evidence="4 5">
    <name type="scientific">Solanum verrucosum</name>
    <dbReference type="NCBI Taxonomy" id="315347"/>
    <lineage>
        <taxon>Eukaryota</taxon>
        <taxon>Viridiplantae</taxon>
        <taxon>Streptophyta</taxon>
        <taxon>Embryophyta</taxon>
        <taxon>Tracheophyta</taxon>
        <taxon>Spermatophyta</taxon>
        <taxon>Magnoliopsida</taxon>
        <taxon>eudicotyledons</taxon>
        <taxon>Gunneridae</taxon>
        <taxon>Pentapetalae</taxon>
        <taxon>asterids</taxon>
        <taxon>lamiids</taxon>
        <taxon>Solanales</taxon>
        <taxon>Solanaceae</taxon>
        <taxon>Solanoideae</taxon>
        <taxon>Solaneae</taxon>
        <taxon>Solanum</taxon>
    </lineage>
</organism>
<evidence type="ECO:0000256" key="1">
    <source>
        <dbReference type="ARBA" id="ARBA00004370"/>
    </source>
</evidence>
<sequence length="229" mass="25634">MEEKSNNKDATTIDSTKKSLVLQILLLVLAIALGVTLAFHVFYVDHEDTTMVLRNPKFKIEAVSSSSFSVLTHYVHPLIMYNPDNWNLTFSVQNPNNNYDFYYNDFKANISYTNTLLWSANVFDKLHQYAKDQSLIDSTFAALPEAYEYWIGTSIVGDFVSGQTTRFSVSLSGKIQISDRKSPSHISCRELEVSCGGLRVENLQDTTQTGVLVVDSSKACVVISQDSTC</sequence>
<reference evidence="4" key="1">
    <citation type="submission" date="2023-08" db="EMBL/GenBank/DDBJ databases">
        <title>A de novo genome assembly of Solanum verrucosum Schlechtendal, a Mexican diploid species geographically isolated from the other diploid A-genome species in potato relatives.</title>
        <authorList>
            <person name="Hosaka K."/>
        </authorList>
    </citation>
    <scope>NUCLEOTIDE SEQUENCE</scope>
    <source>
        <tissue evidence="4">Young leaves</tissue>
    </source>
</reference>
<name>A0AAF0VAB5_SOLVR</name>
<gene>
    <name evidence="4" type="ORF">MTR67_053128</name>
</gene>
<evidence type="ECO:0000313" key="4">
    <source>
        <dbReference type="EMBL" id="WMV59743.1"/>
    </source>
</evidence>
<dbReference type="GO" id="GO:0098542">
    <property type="term" value="P:defense response to other organism"/>
    <property type="evidence" value="ECO:0007669"/>
    <property type="project" value="InterPro"/>
</dbReference>
<comment type="subcellular location">
    <subcellularLocation>
        <location evidence="1">Membrane</location>
    </subcellularLocation>
</comment>
<evidence type="ECO:0000256" key="3">
    <source>
        <dbReference type="SAM" id="Phobius"/>
    </source>
</evidence>
<accession>A0AAF0VAB5</accession>
<keyword evidence="2 3" id="KW-0472">Membrane</keyword>
<keyword evidence="5" id="KW-1185">Reference proteome</keyword>